<dbReference type="PROSITE" id="PS51318">
    <property type="entry name" value="TAT"/>
    <property type="match status" value="1"/>
</dbReference>
<keyword evidence="3" id="KW-1185">Reference proteome</keyword>
<feature type="signal peptide" evidence="1">
    <location>
        <begin position="1"/>
        <end position="30"/>
    </location>
</feature>
<name>A0ABX1JSF1_9MICC</name>
<organism evidence="2 3">
    <name type="scientific">Arthrobacter deserti</name>
    <dbReference type="NCBI Taxonomy" id="1742687"/>
    <lineage>
        <taxon>Bacteria</taxon>
        <taxon>Bacillati</taxon>
        <taxon>Actinomycetota</taxon>
        <taxon>Actinomycetes</taxon>
        <taxon>Micrococcales</taxon>
        <taxon>Micrococcaceae</taxon>
        <taxon>Arthrobacter</taxon>
    </lineage>
</organism>
<evidence type="ECO:0000313" key="3">
    <source>
        <dbReference type="Proteomes" id="UP000523795"/>
    </source>
</evidence>
<dbReference type="Proteomes" id="UP000523795">
    <property type="component" value="Unassembled WGS sequence"/>
</dbReference>
<evidence type="ECO:0000313" key="2">
    <source>
        <dbReference type="EMBL" id="NKX50702.1"/>
    </source>
</evidence>
<comment type="caution">
    <text evidence="2">The sequence shown here is derived from an EMBL/GenBank/DDBJ whole genome shotgun (WGS) entry which is preliminary data.</text>
</comment>
<dbReference type="PROSITE" id="PS51257">
    <property type="entry name" value="PROKAR_LIPOPROTEIN"/>
    <property type="match status" value="1"/>
</dbReference>
<keyword evidence="2" id="KW-0378">Hydrolase</keyword>
<keyword evidence="1" id="KW-0732">Signal</keyword>
<feature type="non-terminal residue" evidence="2">
    <location>
        <position position="80"/>
    </location>
</feature>
<dbReference type="InterPro" id="IPR006311">
    <property type="entry name" value="TAT_signal"/>
</dbReference>
<accession>A0ABX1JSF1</accession>
<proteinExistence type="predicted"/>
<reference evidence="2 3" key="1">
    <citation type="submission" date="2020-04" db="EMBL/GenBank/DDBJ databases">
        <authorList>
            <person name="Liu S."/>
        </authorList>
    </citation>
    <scope>NUCLEOTIDE SEQUENCE [LARGE SCALE GENOMIC DNA]</scope>
    <source>
        <strain evidence="2 3">CGMCC 1.15091</strain>
    </source>
</reference>
<gene>
    <name evidence="2" type="ORF">HER39_09010</name>
</gene>
<feature type="chain" id="PRO_5046836168" evidence="1">
    <location>
        <begin position="31"/>
        <end position="80"/>
    </location>
</feature>
<dbReference type="EMBL" id="JAAZSR010000118">
    <property type="protein sequence ID" value="NKX50702.1"/>
    <property type="molecule type" value="Genomic_DNA"/>
</dbReference>
<dbReference type="GO" id="GO:0016787">
    <property type="term" value="F:hydrolase activity"/>
    <property type="evidence" value="ECO:0007669"/>
    <property type="project" value="UniProtKB-KW"/>
</dbReference>
<evidence type="ECO:0000256" key="1">
    <source>
        <dbReference type="SAM" id="SignalP"/>
    </source>
</evidence>
<protein>
    <submittedName>
        <fullName evidence="2">Alpha/beta hydrolase</fullName>
    </submittedName>
</protein>
<sequence>MPRSRRTTGRALIAGAAALAALLTGCTAPAPENQASADVSGSVAAELRPYYTQQADWRKCEGRFECAEIEVPLDYADPGG</sequence>